<dbReference type="InterPro" id="IPR012651">
    <property type="entry name" value="Thia_Transptr_ThiT"/>
</dbReference>
<dbReference type="Gene3D" id="1.10.1760.20">
    <property type="match status" value="1"/>
</dbReference>
<dbReference type="AlphaFoldDB" id="A0A1K2H5L7"/>
<organism evidence="3 4">
    <name type="scientific">Pseudolactococcus chungangensis CAU 28 = DSM 22330</name>
    <dbReference type="NCBI Taxonomy" id="1122154"/>
    <lineage>
        <taxon>Bacteria</taxon>
        <taxon>Bacillati</taxon>
        <taxon>Bacillota</taxon>
        <taxon>Bacilli</taxon>
        <taxon>Lactobacillales</taxon>
        <taxon>Streptococcaceae</taxon>
        <taxon>Pseudolactococcus</taxon>
    </lineage>
</organism>
<evidence type="ECO:0000313" key="5">
    <source>
        <dbReference type="Proteomes" id="UP000218979"/>
    </source>
</evidence>
<keyword evidence="1" id="KW-0812">Transmembrane</keyword>
<dbReference type="EMBL" id="JXJT01000002">
    <property type="protein sequence ID" value="PCS04561.1"/>
    <property type="molecule type" value="Genomic_DNA"/>
</dbReference>
<gene>
    <name evidence="2" type="ORF">RR45_GL000876</name>
    <name evidence="3" type="ORF">SAMN02746068_00416</name>
</gene>
<feature type="transmembrane region" description="Helical" evidence="1">
    <location>
        <begin position="146"/>
        <end position="170"/>
    </location>
</feature>
<feature type="transmembrane region" description="Helical" evidence="1">
    <location>
        <begin position="54"/>
        <end position="75"/>
    </location>
</feature>
<protein>
    <submittedName>
        <fullName evidence="2">Substrate-specific component ThiT of thiamine ECF transporter</fullName>
    </submittedName>
    <submittedName>
        <fullName evidence="3">Thiamine transporter</fullName>
    </submittedName>
</protein>
<dbReference type="NCBIfam" id="TIGR02357">
    <property type="entry name" value="ECF_ThiT_YuaJ"/>
    <property type="match status" value="1"/>
</dbReference>
<keyword evidence="5" id="KW-1185">Reference proteome</keyword>
<evidence type="ECO:0000313" key="3">
    <source>
        <dbReference type="EMBL" id="SFZ71502.1"/>
    </source>
</evidence>
<dbReference type="GO" id="GO:0005886">
    <property type="term" value="C:plasma membrane"/>
    <property type="evidence" value="ECO:0007669"/>
    <property type="project" value="InterPro"/>
</dbReference>
<reference evidence="2 5" key="1">
    <citation type="submission" date="2014-12" db="EMBL/GenBank/DDBJ databases">
        <title>Draft genome sequences of 10 type strains of Lactococcus.</title>
        <authorList>
            <person name="Sun Z."/>
            <person name="Zhong Z."/>
            <person name="Liu W."/>
            <person name="Zhang W."/>
            <person name="Zhang H."/>
        </authorList>
    </citation>
    <scope>NUCLEOTIDE SEQUENCE [LARGE SCALE GENOMIC DNA]</scope>
    <source>
        <strain evidence="2 5">DSM 22330</strain>
    </source>
</reference>
<feature type="transmembrane region" description="Helical" evidence="1">
    <location>
        <begin position="110"/>
        <end position="134"/>
    </location>
</feature>
<dbReference type="OrthoDB" id="9795813at2"/>
<accession>A0A1K2H5L7</accession>
<dbReference type="Proteomes" id="UP000218979">
    <property type="component" value="Unassembled WGS sequence"/>
</dbReference>
<keyword evidence="1" id="KW-1133">Transmembrane helix</keyword>
<evidence type="ECO:0000313" key="2">
    <source>
        <dbReference type="EMBL" id="PCS04561.1"/>
    </source>
</evidence>
<dbReference type="Proteomes" id="UP000185655">
    <property type="component" value="Unassembled WGS sequence"/>
</dbReference>
<proteinExistence type="predicted"/>
<evidence type="ECO:0000256" key="1">
    <source>
        <dbReference type="SAM" id="Phobius"/>
    </source>
</evidence>
<reference evidence="3 4" key="2">
    <citation type="submission" date="2016-11" db="EMBL/GenBank/DDBJ databases">
        <authorList>
            <person name="Jaros S."/>
            <person name="Januszkiewicz K."/>
            <person name="Wedrychowicz H."/>
        </authorList>
    </citation>
    <scope>NUCLEOTIDE SEQUENCE [LARGE SCALE GENOMIC DNA]</scope>
    <source>
        <strain evidence="3 4">DSM 22330</strain>
    </source>
</reference>
<dbReference type="RefSeq" id="WP_031366535.1">
    <property type="nucleotide sequence ID" value="NZ_FPKS01000002.1"/>
</dbReference>
<evidence type="ECO:0000313" key="4">
    <source>
        <dbReference type="Proteomes" id="UP000185655"/>
    </source>
</evidence>
<dbReference type="GO" id="GO:0015234">
    <property type="term" value="F:thiamine transmembrane transporter activity"/>
    <property type="evidence" value="ECO:0007669"/>
    <property type="project" value="InterPro"/>
</dbReference>
<name>A0A1K2H5L7_9LACT</name>
<sequence>MSQTQVFSIRILAEVAIVAALAMALSFIPLQVAWFEISLGTTLIVLISLRHGTLVGLITGLIWGLLHFALGKVYFLSVPQVLIEYVLAFTFAGFAGLAQKPFAKTGKNRYIVLAVIISAFAKYFWHFVAGVIFWSDYAWKGWGAVSYSLIINGVSGIMTALAAIIILIAVKKAYPKLFNYNVLTEK</sequence>
<dbReference type="EMBL" id="FPKS01000002">
    <property type="protein sequence ID" value="SFZ71502.1"/>
    <property type="molecule type" value="Genomic_DNA"/>
</dbReference>
<dbReference type="Pfam" id="PF09515">
    <property type="entry name" value="Thia_YuaJ"/>
    <property type="match status" value="1"/>
</dbReference>
<dbReference type="STRING" id="1122154.SAMN02746068_00416"/>
<keyword evidence="1" id="KW-0472">Membrane</keyword>
<feature type="transmembrane region" description="Helical" evidence="1">
    <location>
        <begin position="7"/>
        <end position="26"/>
    </location>
</feature>
<feature type="transmembrane region" description="Helical" evidence="1">
    <location>
        <begin position="81"/>
        <end position="98"/>
    </location>
</feature>